<dbReference type="EMBL" id="JACHCC010000014">
    <property type="protein sequence ID" value="MBB6502592.1"/>
    <property type="molecule type" value="Genomic_DNA"/>
</dbReference>
<evidence type="ECO:0000259" key="1">
    <source>
        <dbReference type="Pfam" id="PF00144"/>
    </source>
</evidence>
<name>A0A7X0MKI6_9SPHI</name>
<feature type="domain" description="Beta-lactamase-related" evidence="1">
    <location>
        <begin position="32"/>
        <end position="396"/>
    </location>
</feature>
<dbReference type="PANTHER" id="PTHR43283">
    <property type="entry name" value="BETA-LACTAMASE-RELATED"/>
    <property type="match status" value="1"/>
</dbReference>
<organism evidence="2 3">
    <name type="scientific">Pedobacter cryoconitis</name>
    <dbReference type="NCBI Taxonomy" id="188932"/>
    <lineage>
        <taxon>Bacteria</taxon>
        <taxon>Pseudomonadati</taxon>
        <taxon>Bacteroidota</taxon>
        <taxon>Sphingobacteriia</taxon>
        <taxon>Sphingobacteriales</taxon>
        <taxon>Sphingobacteriaceae</taxon>
        <taxon>Pedobacter</taxon>
    </lineage>
</organism>
<protein>
    <submittedName>
        <fullName evidence="2">CubicO group peptidase (Beta-lactamase class C family)</fullName>
    </submittedName>
</protein>
<evidence type="ECO:0000313" key="2">
    <source>
        <dbReference type="EMBL" id="MBB6502592.1"/>
    </source>
</evidence>
<reference evidence="2 3" key="1">
    <citation type="submission" date="2020-08" db="EMBL/GenBank/DDBJ databases">
        <title>Genomic Encyclopedia of Type Strains, Phase IV (KMG-V): Genome sequencing to study the core and pangenomes of soil and plant-associated prokaryotes.</title>
        <authorList>
            <person name="Whitman W."/>
        </authorList>
    </citation>
    <scope>NUCLEOTIDE SEQUENCE [LARGE SCALE GENOMIC DNA]</scope>
    <source>
        <strain evidence="2 3">M2T3</strain>
    </source>
</reference>
<accession>A0A7X0MKI6</accession>
<dbReference type="AlphaFoldDB" id="A0A7X0MKI6"/>
<gene>
    <name evidence="2" type="ORF">HDF25_004775</name>
</gene>
<dbReference type="Pfam" id="PF00144">
    <property type="entry name" value="Beta-lactamase"/>
    <property type="match status" value="1"/>
</dbReference>
<dbReference type="InterPro" id="IPR012338">
    <property type="entry name" value="Beta-lactam/transpept-like"/>
</dbReference>
<evidence type="ECO:0000313" key="3">
    <source>
        <dbReference type="Proteomes" id="UP000521017"/>
    </source>
</evidence>
<dbReference type="RefSeq" id="WP_184628838.1">
    <property type="nucleotide sequence ID" value="NZ_JACHCC010000014.1"/>
</dbReference>
<dbReference type="PANTHER" id="PTHR43283:SF3">
    <property type="entry name" value="BETA-LACTAMASE FAMILY PROTEIN (AFU_ORTHOLOGUE AFUA_5G07500)"/>
    <property type="match status" value="1"/>
</dbReference>
<dbReference type="SUPFAM" id="SSF56601">
    <property type="entry name" value="beta-lactamase/transpeptidase-like"/>
    <property type="match status" value="1"/>
</dbReference>
<dbReference type="Gene3D" id="3.40.710.10">
    <property type="entry name" value="DD-peptidase/beta-lactamase superfamily"/>
    <property type="match status" value="1"/>
</dbReference>
<dbReference type="InterPro" id="IPR001466">
    <property type="entry name" value="Beta-lactam-related"/>
</dbReference>
<dbReference type="InterPro" id="IPR050789">
    <property type="entry name" value="Diverse_Enzym_Activities"/>
</dbReference>
<comment type="caution">
    <text evidence="2">The sequence shown here is derived from an EMBL/GenBank/DDBJ whole genome shotgun (WGS) entry which is preliminary data.</text>
</comment>
<dbReference type="Proteomes" id="UP000521017">
    <property type="component" value="Unassembled WGS sequence"/>
</dbReference>
<sequence>MTKYPLVLTMALTGLNLQAQTTVIRSEKLHRIDSLAQQLIKTQQTAGINILILKDGKPVYDKAFGYADLETKKVMQTNHIFRIASQTKAITSLAVMMLWEQGHFLLDEPVSKYIPEFKKTKVLKSFNPADSSYTSVAPIREITIRDLLRHTSGLSYPVFSIDERMNAIYAKAGVSTGLGSKGVLKERIALLARQPLLHEPGAAFTYGLNTDVLGRLVEIWSGMPLDEFFRTRIFGPLEMEDTYFHLPKEKQDRLVALHEKTKGKLNKHKGLIYEGNAADYPVTNDIYLSGGAGLSSTIYDYSKFLQLVLNKGVYHGKRLIGQKTVELMLRNQLTKNMKINGENEDFQFGLGWGLVNERNSYLHPLSPGSFFWGGAFNTHYWVDPKEQLIGLVFTQEYMPESYWDLGYLFKNAFYSLIED</sequence>
<proteinExistence type="predicted"/>